<keyword evidence="2" id="KW-1185">Reference proteome</keyword>
<sequence length="54" mass="6222">METYVWGRTDGVALKHTNKLRRGGWRAEGRCRHLLTSYPTARSCSRPPPHVLVF</sequence>
<proteinExistence type="predicted"/>
<organism evidence="1 2">
    <name type="scientific">Crucibulum laeve</name>
    <dbReference type="NCBI Taxonomy" id="68775"/>
    <lineage>
        <taxon>Eukaryota</taxon>
        <taxon>Fungi</taxon>
        <taxon>Dikarya</taxon>
        <taxon>Basidiomycota</taxon>
        <taxon>Agaricomycotina</taxon>
        <taxon>Agaricomycetes</taxon>
        <taxon>Agaricomycetidae</taxon>
        <taxon>Agaricales</taxon>
        <taxon>Agaricineae</taxon>
        <taxon>Nidulariaceae</taxon>
        <taxon>Crucibulum</taxon>
    </lineage>
</organism>
<gene>
    <name evidence="1" type="ORF">BDQ12DRAFT_686584</name>
</gene>
<accession>A0A5C3LTU1</accession>
<reference evidence="1 2" key="1">
    <citation type="journal article" date="2019" name="Nat. Ecol. Evol.">
        <title>Megaphylogeny resolves global patterns of mushroom evolution.</title>
        <authorList>
            <person name="Varga T."/>
            <person name="Krizsan K."/>
            <person name="Foldi C."/>
            <person name="Dima B."/>
            <person name="Sanchez-Garcia M."/>
            <person name="Sanchez-Ramirez S."/>
            <person name="Szollosi G.J."/>
            <person name="Szarkandi J.G."/>
            <person name="Papp V."/>
            <person name="Albert L."/>
            <person name="Andreopoulos W."/>
            <person name="Angelini C."/>
            <person name="Antonin V."/>
            <person name="Barry K.W."/>
            <person name="Bougher N.L."/>
            <person name="Buchanan P."/>
            <person name="Buyck B."/>
            <person name="Bense V."/>
            <person name="Catcheside P."/>
            <person name="Chovatia M."/>
            <person name="Cooper J."/>
            <person name="Damon W."/>
            <person name="Desjardin D."/>
            <person name="Finy P."/>
            <person name="Geml J."/>
            <person name="Haridas S."/>
            <person name="Hughes K."/>
            <person name="Justo A."/>
            <person name="Karasinski D."/>
            <person name="Kautmanova I."/>
            <person name="Kiss B."/>
            <person name="Kocsube S."/>
            <person name="Kotiranta H."/>
            <person name="LaButti K.M."/>
            <person name="Lechner B.E."/>
            <person name="Liimatainen K."/>
            <person name="Lipzen A."/>
            <person name="Lukacs Z."/>
            <person name="Mihaltcheva S."/>
            <person name="Morgado L.N."/>
            <person name="Niskanen T."/>
            <person name="Noordeloos M.E."/>
            <person name="Ohm R.A."/>
            <person name="Ortiz-Santana B."/>
            <person name="Ovrebo C."/>
            <person name="Racz N."/>
            <person name="Riley R."/>
            <person name="Savchenko A."/>
            <person name="Shiryaev A."/>
            <person name="Soop K."/>
            <person name="Spirin V."/>
            <person name="Szebenyi C."/>
            <person name="Tomsovsky M."/>
            <person name="Tulloss R.E."/>
            <person name="Uehling J."/>
            <person name="Grigoriev I.V."/>
            <person name="Vagvolgyi C."/>
            <person name="Papp T."/>
            <person name="Martin F.M."/>
            <person name="Miettinen O."/>
            <person name="Hibbett D.S."/>
            <person name="Nagy L.G."/>
        </authorList>
    </citation>
    <scope>NUCLEOTIDE SEQUENCE [LARGE SCALE GENOMIC DNA]</scope>
    <source>
        <strain evidence="1 2">CBS 166.37</strain>
    </source>
</reference>
<protein>
    <submittedName>
        <fullName evidence="1">Uncharacterized protein</fullName>
    </submittedName>
</protein>
<evidence type="ECO:0000313" key="2">
    <source>
        <dbReference type="Proteomes" id="UP000308652"/>
    </source>
</evidence>
<evidence type="ECO:0000313" key="1">
    <source>
        <dbReference type="EMBL" id="TFK36534.1"/>
    </source>
</evidence>
<dbReference type="EMBL" id="ML213613">
    <property type="protein sequence ID" value="TFK36534.1"/>
    <property type="molecule type" value="Genomic_DNA"/>
</dbReference>
<name>A0A5C3LTU1_9AGAR</name>
<dbReference type="AlphaFoldDB" id="A0A5C3LTU1"/>
<dbReference type="Proteomes" id="UP000308652">
    <property type="component" value="Unassembled WGS sequence"/>
</dbReference>